<organism evidence="1 2">
    <name type="scientific">Floridaenema flaviceps BLCC-F50</name>
    <dbReference type="NCBI Taxonomy" id="3153642"/>
    <lineage>
        <taxon>Bacteria</taxon>
        <taxon>Bacillati</taxon>
        <taxon>Cyanobacteriota</taxon>
        <taxon>Cyanophyceae</taxon>
        <taxon>Oscillatoriophycideae</taxon>
        <taxon>Aerosakkonematales</taxon>
        <taxon>Aerosakkonemataceae</taxon>
        <taxon>Floridanema</taxon>
        <taxon>Floridanema flaviceps</taxon>
    </lineage>
</organism>
<dbReference type="EMBL" id="JBHFNR010000021">
    <property type="protein sequence ID" value="MFB2892026.1"/>
    <property type="molecule type" value="Genomic_DNA"/>
</dbReference>
<name>A0ABV4XJY9_9CYAN</name>
<reference evidence="1 2" key="1">
    <citation type="submission" date="2024-09" db="EMBL/GenBank/DDBJ databases">
        <title>Floridaenema gen nov. (Aerosakkonemataceae, Aerosakkonematales ord. nov., Cyanobacteria) from benthic tropical and subtropical fresh waters, with the description of four new species.</title>
        <authorList>
            <person name="Moretto J.A."/>
            <person name="Berthold D.E."/>
            <person name="Lefler F.W."/>
            <person name="Huang I.-S."/>
            <person name="Laughinghouse H. IV."/>
        </authorList>
    </citation>
    <scope>NUCLEOTIDE SEQUENCE [LARGE SCALE GENOMIC DNA]</scope>
    <source>
        <strain evidence="1 2">BLCC-F50</strain>
    </source>
</reference>
<accession>A0ABV4XJY9</accession>
<evidence type="ECO:0000313" key="1">
    <source>
        <dbReference type="EMBL" id="MFB2892026.1"/>
    </source>
</evidence>
<sequence>MVRLPDDIITTVLNLQRRLLEGIDEAKAAEIAIFEQYGETEATATVLEQLQNAAERLRTPYLGLFQLLLRIAEAQPTAPPAMLNSLAQTIGRAQAAADASSASVQEAKRDWNIL</sequence>
<evidence type="ECO:0000313" key="2">
    <source>
        <dbReference type="Proteomes" id="UP001576784"/>
    </source>
</evidence>
<comment type="caution">
    <text evidence="1">The sequence shown here is derived from an EMBL/GenBank/DDBJ whole genome shotgun (WGS) entry which is preliminary data.</text>
</comment>
<protein>
    <submittedName>
        <fullName evidence="1">Uncharacterized protein</fullName>
    </submittedName>
</protein>
<dbReference type="RefSeq" id="WP_413261700.1">
    <property type="nucleotide sequence ID" value="NZ_JBHFNR010000021.1"/>
</dbReference>
<dbReference type="Proteomes" id="UP001576784">
    <property type="component" value="Unassembled WGS sequence"/>
</dbReference>
<keyword evidence="2" id="KW-1185">Reference proteome</keyword>
<proteinExistence type="predicted"/>
<gene>
    <name evidence="1" type="ORF">ACE1CI_03665</name>
</gene>